<feature type="transmembrane region" description="Helical" evidence="5">
    <location>
        <begin position="118"/>
        <end position="139"/>
    </location>
</feature>
<evidence type="ECO:0000256" key="4">
    <source>
        <dbReference type="ARBA" id="ARBA00023136"/>
    </source>
</evidence>
<keyword evidence="3 5" id="KW-1133">Transmembrane helix</keyword>
<dbReference type="OrthoDB" id="419711at2759"/>
<evidence type="ECO:0000256" key="2">
    <source>
        <dbReference type="ARBA" id="ARBA00022692"/>
    </source>
</evidence>
<comment type="subcellular location">
    <subcellularLocation>
        <location evidence="1">Endomembrane system</location>
        <topology evidence="1">Multi-pass membrane protein</topology>
    </subcellularLocation>
</comment>
<evidence type="ECO:0000256" key="5">
    <source>
        <dbReference type="SAM" id="Phobius"/>
    </source>
</evidence>
<protein>
    <submittedName>
        <fullName evidence="6">Uncharacterized protein</fullName>
    </submittedName>
</protein>
<gene>
    <name evidence="6" type="ORF">EUX98_g1042</name>
</gene>
<accession>A0A4S4N5L2</accession>
<evidence type="ECO:0000256" key="1">
    <source>
        <dbReference type="ARBA" id="ARBA00004127"/>
    </source>
</evidence>
<evidence type="ECO:0000313" key="6">
    <source>
        <dbReference type="EMBL" id="THH33151.1"/>
    </source>
</evidence>
<dbReference type="Proteomes" id="UP000308730">
    <property type="component" value="Unassembled WGS sequence"/>
</dbReference>
<comment type="caution">
    <text evidence="6">The sequence shown here is derived from an EMBL/GenBank/DDBJ whole genome shotgun (WGS) entry which is preliminary data.</text>
</comment>
<feature type="transmembrane region" description="Helical" evidence="5">
    <location>
        <begin position="179"/>
        <end position="200"/>
    </location>
</feature>
<sequence>MSKGGIWTLFAVSSPFDTGNGLVTSPVVSPLILAVIRLTLALYTLVQFIVDLALTPSTATVDPSTHLSARFSYFTVLSYIGIIAYFWASGVQSAFYVWGRKTQYPLQQWPRILQFLHMLLYSTITTYPILVTIVFWALLRDSDTFSTRLNTWLNISEHALNTVFALFEIFLTHGGPMPWIHVLFLDLMLAGYLGIAYITHKTQGFYPYTFLDPKEQGKLLAAYIVGIAVAEILIFIIVRYACVLRERLSRRYLTSQPPPAPEAIDEWEEITPAYMAI</sequence>
<dbReference type="GO" id="GO:0012505">
    <property type="term" value="C:endomembrane system"/>
    <property type="evidence" value="ECO:0007669"/>
    <property type="project" value="UniProtKB-SubCell"/>
</dbReference>
<dbReference type="EMBL" id="SGPM01000010">
    <property type="protein sequence ID" value="THH33151.1"/>
    <property type="molecule type" value="Genomic_DNA"/>
</dbReference>
<organism evidence="6 7">
    <name type="scientific">Antrodiella citrinella</name>
    <dbReference type="NCBI Taxonomy" id="2447956"/>
    <lineage>
        <taxon>Eukaryota</taxon>
        <taxon>Fungi</taxon>
        <taxon>Dikarya</taxon>
        <taxon>Basidiomycota</taxon>
        <taxon>Agaricomycotina</taxon>
        <taxon>Agaricomycetes</taxon>
        <taxon>Polyporales</taxon>
        <taxon>Steccherinaceae</taxon>
        <taxon>Antrodiella</taxon>
    </lineage>
</organism>
<dbReference type="GO" id="GO:0016020">
    <property type="term" value="C:membrane"/>
    <property type="evidence" value="ECO:0007669"/>
    <property type="project" value="InterPro"/>
</dbReference>
<keyword evidence="7" id="KW-1185">Reference proteome</keyword>
<dbReference type="Pfam" id="PF04750">
    <property type="entry name" value="Far-17a_AIG1"/>
    <property type="match status" value="1"/>
</dbReference>
<name>A0A4S4N5L2_9APHY</name>
<feature type="transmembrane region" description="Helical" evidence="5">
    <location>
        <begin position="31"/>
        <end position="50"/>
    </location>
</feature>
<dbReference type="AlphaFoldDB" id="A0A4S4N5L2"/>
<evidence type="ECO:0000313" key="7">
    <source>
        <dbReference type="Proteomes" id="UP000308730"/>
    </source>
</evidence>
<reference evidence="6 7" key="1">
    <citation type="submission" date="2019-02" db="EMBL/GenBank/DDBJ databases">
        <title>Genome sequencing of the rare red list fungi Antrodiella citrinella (Flaviporus citrinellus).</title>
        <authorList>
            <person name="Buettner E."/>
            <person name="Kellner H."/>
        </authorList>
    </citation>
    <scope>NUCLEOTIDE SEQUENCE [LARGE SCALE GENOMIC DNA]</scope>
    <source>
        <strain evidence="6 7">DSM 108506</strain>
    </source>
</reference>
<keyword evidence="4 5" id="KW-0472">Membrane</keyword>
<evidence type="ECO:0000256" key="3">
    <source>
        <dbReference type="ARBA" id="ARBA00022989"/>
    </source>
</evidence>
<proteinExistence type="predicted"/>
<dbReference type="InterPro" id="IPR006838">
    <property type="entry name" value="ADTRP_AIG1"/>
</dbReference>
<feature type="transmembrane region" description="Helical" evidence="5">
    <location>
        <begin position="220"/>
        <end position="242"/>
    </location>
</feature>
<feature type="transmembrane region" description="Helical" evidence="5">
    <location>
        <begin position="71"/>
        <end position="98"/>
    </location>
</feature>
<dbReference type="PANTHER" id="PTHR12242">
    <property type="entry name" value="OS02G0130600 PROTEIN-RELATED"/>
    <property type="match status" value="1"/>
</dbReference>
<keyword evidence="2 5" id="KW-0812">Transmembrane</keyword>
<dbReference type="PANTHER" id="PTHR12242:SF1">
    <property type="entry name" value="MYND-TYPE DOMAIN-CONTAINING PROTEIN"/>
    <property type="match status" value="1"/>
</dbReference>